<reference evidence="1" key="1">
    <citation type="submission" date="2020-01" db="EMBL/GenBank/DDBJ databases">
        <authorList>
            <person name="Meier V. D."/>
            <person name="Meier V D."/>
        </authorList>
    </citation>
    <scope>NUCLEOTIDE SEQUENCE</scope>
    <source>
        <strain evidence="1">HLG_WM_MAG_01</strain>
    </source>
</reference>
<dbReference type="InterPro" id="IPR013783">
    <property type="entry name" value="Ig-like_fold"/>
</dbReference>
<dbReference type="EMBL" id="CACVAS010000147">
    <property type="protein sequence ID" value="CAA6827173.1"/>
    <property type="molecule type" value="Genomic_DNA"/>
</dbReference>
<dbReference type="AlphaFoldDB" id="A0A6S6UE32"/>
<keyword evidence="1" id="KW-0449">Lipoprotein</keyword>
<organism evidence="1">
    <name type="scientific">uncultured Sulfurovum sp</name>
    <dbReference type="NCBI Taxonomy" id="269237"/>
    <lineage>
        <taxon>Bacteria</taxon>
        <taxon>Pseudomonadati</taxon>
        <taxon>Campylobacterota</taxon>
        <taxon>Epsilonproteobacteria</taxon>
        <taxon>Campylobacterales</taxon>
        <taxon>Sulfurovaceae</taxon>
        <taxon>Sulfurovum</taxon>
        <taxon>environmental samples</taxon>
    </lineage>
</organism>
<proteinExistence type="predicted"/>
<protein>
    <submittedName>
        <fullName evidence="1">Fibronectin domain-containing lipoprotein</fullName>
    </submittedName>
</protein>
<dbReference type="SUPFAM" id="SSF49265">
    <property type="entry name" value="Fibronectin type III"/>
    <property type="match status" value="1"/>
</dbReference>
<dbReference type="Gene3D" id="2.60.40.10">
    <property type="entry name" value="Immunoglobulins"/>
    <property type="match status" value="2"/>
</dbReference>
<dbReference type="PROSITE" id="PS51257">
    <property type="entry name" value="PROKAR_LIPOPROTEIN"/>
    <property type="match status" value="1"/>
</dbReference>
<gene>
    <name evidence="1" type="ORF">HELGO_WM1714</name>
</gene>
<dbReference type="InterPro" id="IPR036116">
    <property type="entry name" value="FN3_sf"/>
</dbReference>
<name>A0A6S6UE32_9BACT</name>
<evidence type="ECO:0000313" key="1">
    <source>
        <dbReference type="EMBL" id="CAA6827173.1"/>
    </source>
</evidence>
<sequence length="221" mass="24797">MKKLTLSLLVVTSIIFSGCGTIKGAIIYEKDRTLETITQVRALPMQTSVGFEWKKLEDSRIHGVNIYRGYPSQGTLGFKRVGSVDSVYATHFVDNTAKQNTEYVYTFTTFSLGKESNHGALLNVKTRTAEAGVSFAQVIQVAPTVVKLLWRPHANQSVNRYIVERSMNNSQWKAIGEVKGHIAAEYVDTFIHSGNHYKYRIIAKRYDNALMQPSKTMAISL</sequence>
<accession>A0A6S6UE32</accession>